<keyword evidence="3" id="KW-1185">Reference proteome</keyword>
<reference evidence="2 3" key="1">
    <citation type="journal article" date="2009" name="Nature">
        <title>The Sorghum bicolor genome and the diversification of grasses.</title>
        <authorList>
            <person name="Paterson A.H."/>
            <person name="Bowers J.E."/>
            <person name="Bruggmann R."/>
            <person name="Dubchak I."/>
            <person name="Grimwood J."/>
            <person name="Gundlach H."/>
            <person name="Haberer G."/>
            <person name="Hellsten U."/>
            <person name="Mitros T."/>
            <person name="Poliakov A."/>
            <person name="Schmutz J."/>
            <person name="Spannagl M."/>
            <person name="Tang H."/>
            <person name="Wang X."/>
            <person name="Wicker T."/>
            <person name="Bharti A.K."/>
            <person name="Chapman J."/>
            <person name="Feltus F.A."/>
            <person name="Gowik U."/>
            <person name="Grigoriev I.V."/>
            <person name="Lyons E."/>
            <person name="Maher C.A."/>
            <person name="Martis M."/>
            <person name="Narechania A."/>
            <person name="Otillar R.P."/>
            <person name="Penning B.W."/>
            <person name="Salamov A.A."/>
            <person name="Wang Y."/>
            <person name="Zhang L."/>
            <person name="Carpita N.C."/>
            <person name="Freeling M."/>
            <person name="Gingle A.R."/>
            <person name="Hash C.T."/>
            <person name="Keller B."/>
            <person name="Klein P."/>
            <person name="Kresovich S."/>
            <person name="McCann M.C."/>
            <person name="Ming R."/>
            <person name="Peterson D.G."/>
            <person name="Mehboob-ur-Rahman"/>
            <person name="Ware D."/>
            <person name="Westhoff P."/>
            <person name="Mayer K.F."/>
            <person name="Messing J."/>
            <person name="Rokhsar D.S."/>
        </authorList>
    </citation>
    <scope>NUCLEOTIDE SEQUENCE [LARGE SCALE GENOMIC DNA]</scope>
    <source>
        <strain evidence="3">cv. BTx623</strain>
    </source>
</reference>
<organism evidence="2 3">
    <name type="scientific">Sorghum bicolor</name>
    <name type="common">Sorghum</name>
    <name type="synonym">Sorghum vulgare</name>
    <dbReference type="NCBI Taxonomy" id="4558"/>
    <lineage>
        <taxon>Eukaryota</taxon>
        <taxon>Viridiplantae</taxon>
        <taxon>Streptophyta</taxon>
        <taxon>Embryophyta</taxon>
        <taxon>Tracheophyta</taxon>
        <taxon>Spermatophyta</taxon>
        <taxon>Magnoliopsida</taxon>
        <taxon>Liliopsida</taxon>
        <taxon>Poales</taxon>
        <taxon>Poaceae</taxon>
        <taxon>PACMAD clade</taxon>
        <taxon>Panicoideae</taxon>
        <taxon>Andropogonodae</taxon>
        <taxon>Andropogoneae</taxon>
        <taxon>Sorghinae</taxon>
        <taxon>Sorghum</taxon>
    </lineage>
</organism>
<gene>
    <name evidence="2" type="ORF">SORBI_3008G019466</name>
</gene>
<feature type="compositionally biased region" description="Basic residues" evidence="1">
    <location>
        <begin position="26"/>
        <end position="35"/>
    </location>
</feature>
<feature type="region of interest" description="Disordered" evidence="1">
    <location>
        <begin position="25"/>
        <end position="51"/>
    </location>
</feature>
<dbReference type="Proteomes" id="UP000000768">
    <property type="component" value="Chromosome 8"/>
</dbReference>
<evidence type="ECO:0000313" key="2">
    <source>
        <dbReference type="EMBL" id="OQU78655.1"/>
    </source>
</evidence>
<name>A0A1Z5R5D7_SORBI</name>
<dbReference type="EMBL" id="CM000767">
    <property type="protein sequence ID" value="OQU78655.1"/>
    <property type="molecule type" value="Genomic_DNA"/>
</dbReference>
<proteinExistence type="predicted"/>
<evidence type="ECO:0000256" key="1">
    <source>
        <dbReference type="SAM" id="MobiDB-lite"/>
    </source>
</evidence>
<reference evidence="3" key="2">
    <citation type="journal article" date="2018" name="Plant J.">
        <title>The Sorghum bicolor reference genome: improved assembly, gene annotations, a transcriptome atlas, and signatures of genome organization.</title>
        <authorList>
            <person name="McCormick R.F."/>
            <person name="Truong S.K."/>
            <person name="Sreedasyam A."/>
            <person name="Jenkins J."/>
            <person name="Shu S."/>
            <person name="Sims D."/>
            <person name="Kennedy M."/>
            <person name="Amirebrahimi M."/>
            <person name="Weers B.D."/>
            <person name="McKinley B."/>
            <person name="Mattison A."/>
            <person name="Morishige D.T."/>
            <person name="Grimwood J."/>
            <person name="Schmutz J."/>
            <person name="Mullet J.E."/>
        </authorList>
    </citation>
    <scope>NUCLEOTIDE SEQUENCE [LARGE SCALE GENOMIC DNA]</scope>
    <source>
        <strain evidence="3">cv. BTx623</strain>
    </source>
</reference>
<accession>A0A1Z5R5D7</accession>
<sequence>MPSCNAVRRHHGNVVTVSFWSTVTHRDRKKEKRGRSVCAGQELKSNNGPAGVNRRRCLPRHFLHPTCQEEEEEEEEQQSKWNTNLLRSIRAGGKFDSRSDCNCLWPVGYLTWKSMSRAPLNLLYVVLVFLGCSVRVGGKIYSNLLTVGREYGSIFELNAAHGPGPRRCSWIWT</sequence>
<dbReference type="ExpressionAtlas" id="A0A1Z5R5D7">
    <property type="expression patterns" value="baseline and differential"/>
</dbReference>
<dbReference type="Gramene" id="OQU78655">
    <property type="protein sequence ID" value="OQU78655"/>
    <property type="gene ID" value="SORBI_3008G019466"/>
</dbReference>
<dbReference type="InParanoid" id="A0A1Z5R5D7"/>
<evidence type="ECO:0000313" key="3">
    <source>
        <dbReference type="Proteomes" id="UP000000768"/>
    </source>
</evidence>
<dbReference type="AlphaFoldDB" id="A0A1Z5R5D7"/>
<protein>
    <submittedName>
        <fullName evidence="2">Uncharacterized protein</fullName>
    </submittedName>
</protein>